<reference evidence="2 3" key="2">
    <citation type="submission" date="2018-06" db="EMBL/GenBank/DDBJ databases">
        <title>Metagenomic assembly of (sub)arctic Cyanobacteria and their associated microbiome from non-axenic cultures.</title>
        <authorList>
            <person name="Baurain D."/>
        </authorList>
    </citation>
    <scope>NUCLEOTIDE SEQUENCE [LARGE SCALE GENOMIC DNA]</scope>
    <source>
        <strain evidence="2">ULC066bin1</strain>
    </source>
</reference>
<feature type="chain" id="PRO_5016130768" evidence="1">
    <location>
        <begin position="24"/>
        <end position="123"/>
    </location>
</feature>
<protein>
    <submittedName>
        <fullName evidence="2">Uncharacterized protein</fullName>
    </submittedName>
</protein>
<comment type="caution">
    <text evidence="2">The sequence shown here is derived from an EMBL/GenBank/DDBJ whole genome shotgun (WGS) entry which is preliminary data.</text>
</comment>
<evidence type="ECO:0000256" key="1">
    <source>
        <dbReference type="SAM" id="SignalP"/>
    </source>
</evidence>
<proteinExistence type="predicted"/>
<organism evidence="2 3">
    <name type="scientific">Pseudanabaena frigida</name>
    <dbReference type="NCBI Taxonomy" id="945775"/>
    <lineage>
        <taxon>Bacteria</taxon>
        <taxon>Bacillati</taxon>
        <taxon>Cyanobacteriota</taxon>
        <taxon>Cyanophyceae</taxon>
        <taxon>Pseudanabaenales</taxon>
        <taxon>Pseudanabaenaceae</taxon>
        <taxon>Pseudanabaena</taxon>
    </lineage>
</organism>
<dbReference type="AlphaFoldDB" id="A0A2W4W851"/>
<accession>A0A2W4W851</accession>
<evidence type="ECO:0000313" key="3">
    <source>
        <dbReference type="Proteomes" id="UP000249467"/>
    </source>
</evidence>
<sequence>MKAIIAAIAALGAMSSFVGSAMADVSINLRFGSTPTYRNYDYYRSNVYRQVYPNNYDRYNRNVNSTVIVREAYPSSSYYGNYWNRRSTVYNPYNVDLGNRFINNPYNNSGNRFIVEQRIIRVR</sequence>
<name>A0A2W4W851_9CYAN</name>
<gene>
    <name evidence="2" type="ORF">DCF19_12140</name>
</gene>
<keyword evidence="1" id="KW-0732">Signal</keyword>
<dbReference type="EMBL" id="QBML01000014">
    <property type="protein sequence ID" value="PZO40630.1"/>
    <property type="molecule type" value="Genomic_DNA"/>
</dbReference>
<dbReference type="Proteomes" id="UP000249467">
    <property type="component" value="Unassembled WGS sequence"/>
</dbReference>
<reference evidence="2 3" key="1">
    <citation type="submission" date="2018-04" db="EMBL/GenBank/DDBJ databases">
        <authorList>
            <person name="Go L.Y."/>
            <person name="Mitchell J.A."/>
        </authorList>
    </citation>
    <scope>NUCLEOTIDE SEQUENCE [LARGE SCALE GENOMIC DNA]</scope>
    <source>
        <strain evidence="2">ULC066bin1</strain>
    </source>
</reference>
<evidence type="ECO:0000313" key="2">
    <source>
        <dbReference type="EMBL" id="PZO40630.1"/>
    </source>
</evidence>
<feature type="signal peptide" evidence="1">
    <location>
        <begin position="1"/>
        <end position="23"/>
    </location>
</feature>